<dbReference type="Proteomes" id="UP000000333">
    <property type="component" value="Chromosome"/>
</dbReference>
<dbReference type="EMBL" id="CP002106">
    <property type="protein sequence ID" value="ADK67239.1"/>
    <property type="molecule type" value="Genomic_DNA"/>
</dbReference>
<dbReference type="HOGENOM" id="CLU_096980_1_1_11"/>
<dbReference type="Pfam" id="PF01894">
    <property type="entry name" value="YjbQ"/>
    <property type="match status" value="1"/>
</dbReference>
<dbReference type="InterPro" id="IPR001602">
    <property type="entry name" value="UPF0047_YjbQ-like"/>
</dbReference>
<proteinExistence type="predicted"/>
<evidence type="ECO:0000313" key="1">
    <source>
        <dbReference type="EMBL" id="ADK67239.1"/>
    </source>
</evidence>
<dbReference type="Gene3D" id="2.60.120.460">
    <property type="entry name" value="YjbQ-like"/>
    <property type="match status" value="1"/>
</dbReference>
<dbReference type="PATRIC" id="fig|633147.7.peg.1602"/>
<accession>E1QXX5</accession>
<dbReference type="OrthoDB" id="9801725at2"/>
<dbReference type="KEGG" id="ols:Olsu_0107"/>
<reference evidence="1 2" key="1">
    <citation type="journal article" date="2010" name="Stand. Genomic Sci.">
        <title>Complete genome sequence of Olsenella uli type strain (VPI D76D-27C).</title>
        <authorList>
            <person name="Goker M."/>
            <person name="Held B."/>
            <person name="Lucas S."/>
            <person name="Nolan M."/>
            <person name="Yasawong M."/>
            <person name="Glavina Del Rio T."/>
            <person name="Tice H."/>
            <person name="Cheng J.F."/>
            <person name="Bruce D."/>
            <person name="Detter J.C."/>
            <person name="Tapia R."/>
            <person name="Han C."/>
            <person name="Goodwin L."/>
            <person name="Pitluck S."/>
            <person name="Liolios K."/>
            <person name="Ivanova N."/>
            <person name="Mavromatis K."/>
            <person name="Mikhailova N."/>
            <person name="Pati A."/>
            <person name="Chen A."/>
            <person name="Palaniappan K."/>
            <person name="Land M."/>
            <person name="Hauser L."/>
            <person name="Chang Y.J."/>
            <person name="Jeffries C.D."/>
            <person name="Rohde M."/>
            <person name="Sikorski J."/>
            <person name="Pukall R."/>
            <person name="Woyke T."/>
            <person name="Bristow J."/>
            <person name="Eisen J.A."/>
            <person name="Markowitz V."/>
            <person name="Hugenholtz P."/>
            <person name="Kyrpides N.C."/>
            <person name="Klenk H.P."/>
            <person name="Lapidus A."/>
        </authorList>
    </citation>
    <scope>NUCLEOTIDE SEQUENCE [LARGE SCALE GENOMIC DNA]</scope>
    <source>
        <strain evidence="2">ATCC 49627 / DSM 7084 / CIP 109912 / JCM 12494 / NCIMB 702895 / VPI D76D-27C</strain>
    </source>
</reference>
<keyword evidence="2" id="KW-1185">Reference proteome</keyword>
<dbReference type="AlphaFoldDB" id="E1QXX5"/>
<dbReference type="STRING" id="633147.Olsu_0107"/>
<sequence>MTVYKGLVRVETLAGKPTYVDVTNEVADIVSWSGIREGVVHCISCHTTCAVYSQEFDHDMTPAGDTFMQADLSDGLDRVFPEQRDWKTYRYPGLRHFEEVEGWPDAEAYLPGGDRTLLWNGDAHLRSVLVGGSQTFEVAGGRLEMNGLASIFFVDFDRTRERTRKLRVVVMGE</sequence>
<dbReference type="InterPro" id="IPR035917">
    <property type="entry name" value="YjbQ-like_sf"/>
</dbReference>
<organism evidence="1 2">
    <name type="scientific">Olsenella uli (strain ATCC 49627 / DSM 7084 / CCUG 31166 / CIP 109912 / JCM 12494 / LMG 11480 / NCIMB 702895 / VPI D76D-27C)</name>
    <name type="common">Lactobacillus uli</name>
    <dbReference type="NCBI Taxonomy" id="633147"/>
    <lineage>
        <taxon>Bacteria</taxon>
        <taxon>Bacillati</taxon>
        <taxon>Actinomycetota</taxon>
        <taxon>Coriobacteriia</taxon>
        <taxon>Coriobacteriales</taxon>
        <taxon>Atopobiaceae</taxon>
        <taxon>Olsenella</taxon>
    </lineage>
</organism>
<dbReference type="eggNOG" id="COG0432">
    <property type="taxonomic scope" value="Bacteria"/>
</dbReference>
<dbReference type="RefSeq" id="WP_013250991.1">
    <property type="nucleotide sequence ID" value="NC_014363.1"/>
</dbReference>
<evidence type="ECO:0008006" key="3">
    <source>
        <dbReference type="Google" id="ProtNLM"/>
    </source>
</evidence>
<gene>
    <name evidence="1" type="ordered locus">Olsu_0107</name>
</gene>
<evidence type="ECO:0000313" key="2">
    <source>
        <dbReference type="Proteomes" id="UP000000333"/>
    </source>
</evidence>
<dbReference type="GeneID" id="78511586"/>
<name>E1QXX5_OLSUV</name>
<protein>
    <recommendedName>
        <fullName evidence="3">Secondary thiamine-phosphate synthase enzyme</fullName>
    </recommendedName>
</protein>
<dbReference type="SUPFAM" id="SSF111038">
    <property type="entry name" value="YjbQ-like"/>
    <property type="match status" value="1"/>
</dbReference>